<evidence type="ECO:0008006" key="4">
    <source>
        <dbReference type="Google" id="ProtNLM"/>
    </source>
</evidence>
<dbReference type="AlphaFoldDB" id="A0A6A6T9N3"/>
<proteinExistence type="predicted"/>
<feature type="compositionally biased region" description="Low complexity" evidence="1">
    <location>
        <begin position="299"/>
        <end position="326"/>
    </location>
</feature>
<feature type="compositionally biased region" description="Low complexity" evidence="1">
    <location>
        <begin position="729"/>
        <end position="739"/>
    </location>
</feature>
<feature type="region of interest" description="Disordered" evidence="1">
    <location>
        <begin position="933"/>
        <end position="993"/>
    </location>
</feature>
<feature type="region of interest" description="Disordered" evidence="1">
    <location>
        <begin position="1041"/>
        <end position="1097"/>
    </location>
</feature>
<feature type="region of interest" description="Disordered" evidence="1">
    <location>
        <begin position="609"/>
        <end position="643"/>
    </location>
</feature>
<feature type="region of interest" description="Disordered" evidence="1">
    <location>
        <begin position="770"/>
        <end position="856"/>
    </location>
</feature>
<protein>
    <recommendedName>
        <fullName evidence="4">Apple domain-containing protein</fullName>
    </recommendedName>
</protein>
<feature type="compositionally biased region" description="Polar residues" evidence="1">
    <location>
        <begin position="265"/>
        <end position="280"/>
    </location>
</feature>
<feature type="compositionally biased region" description="Polar residues" evidence="1">
    <location>
        <begin position="288"/>
        <end position="298"/>
    </location>
</feature>
<feature type="compositionally biased region" description="Low complexity" evidence="1">
    <location>
        <begin position="340"/>
        <end position="376"/>
    </location>
</feature>
<organism evidence="2 3">
    <name type="scientific">Lophiostoma macrostomum CBS 122681</name>
    <dbReference type="NCBI Taxonomy" id="1314788"/>
    <lineage>
        <taxon>Eukaryota</taxon>
        <taxon>Fungi</taxon>
        <taxon>Dikarya</taxon>
        <taxon>Ascomycota</taxon>
        <taxon>Pezizomycotina</taxon>
        <taxon>Dothideomycetes</taxon>
        <taxon>Pleosporomycetidae</taxon>
        <taxon>Pleosporales</taxon>
        <taxon>Lophiostomataceae</taxon>
        <taxon>Lophiostoma</taxon>
    </lineage>
</organism>
<feature type="region of interest" description="Disordered" evidence="1">
    <location>
        <begin position="124"/>
        <end position="150"/>
    </location>
</feature>
<feature type="region of interest" description="Disordered" evidence="1">
    <location>
        <begin position="214"/>
        <end position="437"/>
    </location>
</feature>
<reference evidence="2" key="1">
    <citation type="journal article" date="2020" name="Stud. Mycol.">
        <title>101 Dothideomycetes genomes: a test case for predicting lifestyles and emergence of pathogens.</title>
        <authorList>
            <person name="Haridas S."/>
            <person name="Albert R."/>
            <person name="Binder M."/>
            <person name="Bloem J."/>
            <person name="Labutti K."/>
            <person name="Salamov A."/>
            <person name="Andreopoulos B."/>
            <person name="Baker S."/>
            <person name="Barry K."/>
            <person name="Bills G."/>
            <person name="Bluhm B."/>
            <person name="Cannon C."/>
            <person name="Castanera R."/>
            <person name="Culley D."/>
            <person name="Daum C."/>
            <person name="Ezra D."/>
            <person name="Gonzalez J."/>
            <person name="Henrissat B."/>
            <person name="Kuo A."/>
            <person name="Liang C."/>
            <person name="Lipzen A."/>
            <person name="Lutzoni F."/>
            <person name="Magnuson J."/>
            <person name="Mondo S."/>
            <person name="Nolan M."/>
            <person name="Ohm R."/>
            <person name="Pangilinan J."/>
            <person name="Park H.-J."/>
            <person name="Ramirez L."/>
            <person name="Alfaro M."/>
            <person name="Sun H."/>
            <person name="Tritt A."/>
            <person name="Yoshinaga Y."/>
            <person name="Zwiers L.-H."/>
            <person name="Turgeon B."/>
            <person name="Goodwin S."/>
            <person name="Spatafora J."/>
            <person name="Crous P."/>
            <person name="Grigoriev I."/>
        </authorList>
    </citation>
    <scope>NUCLEOTIDE SEQUENCE</scope>
    <source>
        <strain evidence="2">CBS 122681</strain>
    </source>
</reference>
<feature type="compositionally biased region" description="Low complexity" evidence="1">
    <location>
        <begin position="770"/>
        <end position="824"/>
    </location>
</feature>
<evidence type="ECO:0000313" key="2">
    <source>
        <dbReference type="EMBL" id="KAF2655578.1"/>
    </source>
</evidence>
<evidence type="ECO:0000256" key="1">
    <source>
        <dbReference type="SAM" id="MobiDB-lite"/>
    </source>
</evidence>
<feature type="region of interest" description="Disordered" evidence="1">
    <location>
        <begin position="81"/>
        <end position="101"/>
    </location>
</feature>
<name>A0A6A6T9N3_9PLEO</name>
<feature type="compositionally biased region" description="Polar residues" evidence="1">
    <location>
        <begin position="616"/>
        <end position="634"/>
    </location>
</feature>
<feature type="compositionally biased region" description="Low complexity" evidence="1">
    <location>
        <begin position="933"/>
        <end position="960"/>
    </location>
</feature>
<feature type="compositionally biased region" description="Gly residues" evidence="1">
    <location>
        <begin position="1083"/>
        <end position="1092"/>
    </location>
</feature>
<feature type="compositionally biased region" description="Low complexity" evidence="1">
    <location>
        <begin position="129"/>
        <end position="147"/>
    </location>
</feature>
<feature type="compositionally biased region" description="Basic and acidic residues" evidence="1">
    <location>
        <begin position="1041"/>
        <end position="1053"/>
    </location>
</feature>
<feature type="compositionally biased region" description="Polar residues" evidence="1">
    <location>
        <begin position="838"/>
        <end position="849"/>
    </location>
</feature>
<dbReference type="EMBL" id="MU004347">
    <property type="protein sequence ID" value="KAF2655578.1"/>
    <property type="molecule type" value="Genomic_DNA"/>
</dbReference>
<accession>A0A6A6T9N3</accession>
<keyword evidence="3" id="KW-1185">Reference proteome</keyword>
<evidence type="ECO:0000313" key="3">
    <source>
        <dbReference type="Proteomes" id="UP000799324"/>
    </source>
</evidence>
<sequence length="1122" mass="117041">MGAPVQVASFGACIIVCDMEPGCKGISFRPRGGTFSPCYLKNEITPGIQTPAVIGAVLVPNEPIPSSSAADLSTSLVTSATDSVSSPSLSTSELPSSNVKASTAVSSTSSKVLITSSSSQEVLDQPATSYSSSVSAQSPSGPESSPPQLTSSLKVVEAVVSPEVPSESIKLSTFGAPSQFYATSPTSSAIYGTSIEKPGTGEPVSATKSVVPISSASNLPPVDSLGRPSIPSSIRVVPTHKTTSFGVPAVVKIEDNEGDDEDTSSADVSPSATTPSSTEVSVPRSAWNVASATTSKVESPTPTSQTLSSQSAPLSSSHTVSKSSSSHAQGITISPPPFSRPGSRTSSTSSPETGSSIPSSISTSQPSVSTKTLSETPTPPTPPMSKTSSSKTSLFTPVFRPTSRPLVSVNSTKISSDTPSSSIRSTMKPSSSSKSYEQTKRGSYFIHSISDENFVLESSSQLLCRKPPFDNPFPSLVAPNPAGIHSHFSGLDKFDIKDPGSNFFQQGQYNCSYKLKRFASLQSFRADVHNTSFYPASSANKQLFQSREACDPYHFHWSTLTIWPTHPLFKANSTHDGWPTPPPFRTRSTVISFPTPPVFRPKSTITSWPTPPVFRPNSTGPIQPPFRNSKTQTLSSSTSRVSNSASVRITISGKILIPPSRTRGTYTSSTTHTSPRPFDYWTQVIDSKDASFSSTRGVTPPPFTRKRPSRSFVPTTSGPEIITSNTARSESSIPVSASSPTVARASPPPGLSNQKIMVKVNGSWIPYNPASTSPPASRSIPSAASSPSAETSVSSITSTSTSESKSASESVQTTTSTSSDFTLSLKKSPHSIPLSPNPLKSNSTATPSARTPVMPSFTRGRVTTKSLVMPNFTRSVAASAPTSESSVAVSAPTFESSVAASAPTSESFVAVSAPTSESQTLVMPKFTRTHFRSPASASASSSSTASSTSTSPSAPSASSSVLHRARTLSDLAQPQPCQNPLHSRHGPHCHEEGDVSAPCRLTSTSTTTLACATVTQIGGLTRYSTRSAEVTQIVGTRTGALREEKGSKTESKSESMTTVSGTRSRSLEVSKGSATATVSSSVGVGGGNGKGKGTVDSAGRRVEENEGILWSLFVGAVLFAFV</sequence>
<gene>
    <name evidence="2" type="ORF">K491DRAFT_716146</name>
</gene>
<feature type="compositionally biased region" description="Low complexity" evidence="1">
    <location>
        <begin position="384"/>
        <end position="397"/>
    </location>
</feature>
<feature type="region of interest" description="Disordered" evidence="1">
    <location>
        <begin position="691"/>
        <end position="754"/>
    </location>
</feature>
<feature type="compositionally biased region" description="Polar residues" evidence="1">
    <location>
        <begin position="970"/>
        <end position="981"/>
    </location>
</feature>
<feature type="compositionally biased region" description="Low complexity" evidence="1">
    <location>
        <begin position="1069"/>
        <end position="1082"/>
    </location>
</feature>
<feature type="compositionally biased region" description="Low complexity" evidence="1">
    <location>
        <begin position="411"/>
        <end position="435"/>
    </location>
</feature>
<dbReference type="Proteomes" id="UP000799324">
    <property type="component" value="Unassembled WGS sequence"/>
</dbReference>
<feature type="compositionally biased region" description="Polar residues" evidence="1">
    <location>
        <begin position="712"/>
        <end position="728"/>
    </location>
</feature>